<organism evidence="2 3">
    <name type="scientific">Alicyclobacillus acidocaldarius (strain Tc-4-1)</name>
    <name type="common">Bacillus acidocaldarius</name>
    <dbReference type="NCBI Taxonomy" id="1048834"/>
    <lineage>
        <taxon>Bacteria</taxon>
        <taxon>Bacillati</taxon>
        <taxon>Bacillota</taxon>
        <taxon>Bacilli</taxon>
        <taxon>Bacillales</taxon>
        <taxon>Alicyclobacillaceae</taxon>
        <taxon>Alicyclobacillus</taxon>
    </lineage>
</organism>
<accession>F8ILA9</accession>
<dbReference type="STRING" id="1048834.TC41_1748"/>
<gene>
    <name evidence="2" type="ordered locus">TC41_1748</name>
</gene>
<reference evidence="2 3" key="1">
    <citation type="journal article" date="2011" name="J. Bacteriol.">
        <title>Complete Genome Sequence of Alicyclobacillus acidocaldarius Strain Tc-4-1.</title>
        <authorList>
            <person name="Chen Y."/>
            <person name="He Y."/>
            <person name="Zhang B."/>
            <person name="Yang J."/>
            <person name="Li W."/>
            <person name="Dong Z."/>
            <person name="Hu S."/>
        </authorList>
    </citation>
    <scope>NUCLEOTIDE SEQUENCE [LARGE SCALE GENOMIC DNA]</scope>
    <source>
        <strain evidence="2 3">Tc-4-1</strain>
    </source>
</reference>
<evidence type="ECO:0000313" key="2">
    <source>
        <dbReference type="EMBL" id="AEJ43675.1"/>
    </source>
</evidence>
<dbReference type="InterPro" id="IPR049746">
    <property type="entry name" value="TcpD-like_C"/>
</dbReference>
<dbReference type="NCBIfam" id="NF040686">
    <property type="entry name" value="TcpD_dom"/>
    <property type="match status" value="1"/>
</dbReference>
<evidence type="ECO:0000313" key="3">
    <source>
        <dbReference type="Proteomes" id="UP000000292"/>
    </source>
</evidence>
<name>F8ILA9_ALIAT</name>
<keyword evidence="1" id="KW-0472">Membrane</keyword>
<dbReference type="KEGG" id="aad:TC41_1748"/>
<feature type="transmembrane region" description="Helical" evidence="1">
    <location>
        <begin position="67"/>
        <end position="94"/>
    </location>
</feature>
<keyword evidence="1" id="KW-1133">Transmembrane helix</keyword>
<feature type="transmembrane region" description="Helical" evidence="1">
    <location>
        <begin position="35"/>
        <end position="55"/>
    </location>
</feature>
<reference evidence="3" key="2">
    <citation type="submission" date="2011-06" db="EMBL/GenBank/DDBJ databases">
        <title>The complete genome sequence of Alicyclobacillus acidocaldarius sp. Tc-4-1.</title>
        <authorList>
            <person name="Chen Y."/>
            <person name="He Y."/>
            <person name="Dong Z."/>
            <person name="Hu S."/>
        </authorList>
    </citation>
    <scope>NUCLEOTIDE SEQUENCE [LARGE SCALE GENOMIC DNA]</scope>
    <source>
        <strain evidence="3">Tc-4-1</strain>
    </source>
</reference>
<dbReference type="EMBL" id="CP002902">
    <property type="protein sequence ID" value="AEJ43675.1"/>
    <property type="molecule type" value="Genomic_DNA"/>
</dbReference>
<proteinExistence type="predicted"/>
<keyword evidence="1" id="KW-0812">Transmembrane</keyword>
<dbReference type="AlphaFoldDB" id="F8ILA9"/>
<sequence>MRVVVSCILHKEEHGNERDGNYAFGYFQQPFVEFVGSYFSIMGVVLIAVIVYRLFRHYVKGDHSNMMVSVVFGMLALFFLLAPTVFFPIVQWLVGKIAG</sequence>
<dbReference type="HOGENOM" id="CLU_2314188_0_0_9"/>
<dbReference type="Proteomes" id="UP000000292">
    <property type="component" value="Chromosome"/>
</dbReference>
<evidence type="ECO:0000256" key="1">
    <source>
        <dbReference type="SAM" id="Phobius"/>
    </source>
</evidence>
<dbReference type="PATRIC" id="fig|1048834.4.peg.1660"/>
<protein>
    <submittedName>
        <fullName evidence="2">Uncharacterized protein</fullName>
    </submittedName>
</protein>